<feature type="binding site" evidence="3">
    <location>
        <position position="168"/>
    </location>
    <ligand>
        <name>Cu cation</name>
        <dbReference type="ChEBI" id="CHEBI:23378"/>
    </ligand>
</feature>
<dbReference type="SUPFAM" id="SSF52833">
    <property type="entry name" value="Thioredoxin-like"/>
    <property type="match status" value="1"/>
</dbReference>
<evidence type="ECO:0000313" key="7">
    <source>
        <dbReference type="Proteomes" id="UP001055804"/>
    </source>
</evidence>
<keyword evidence="2 3" id="KW-0186">Copper</keyword>
<dbReference type="EMBL" id="JAMZFT010000002">
    <property type="protein sequence ID" value="MCP1336463.1"/>
    <property type="molecule type" value="Genomic_DNA"/>
</dbReference>
<keyword evidence="7" id="KW-1185">Reference proteome</keyword>
<feature type="domain" description="Thioredoxin" evidence="5">
    <location>
        <begin position="39"/>
        <end position="202"/>
    </location>
</feature>
<dbReference type="InterPro" id="IPR003782">
    <property type="entry name" value="SCO1/SenC"/>
</dbReference>
<dbReference type="GO" id="GO:0046872">
    <property type="term" value="F:metal ion binding"/>
    <property type="evidence" value="ECO:0007669"/>
    <property type="project" value="UniProtKB-KW"/>
</dbReference>
<dbReference type="Proteomes" id="UP001055804">
    <property type="component" value="Unassembled WGS sequence"/>
</dbReference>
<dbReference type="Gene3D" id="3.40.30.10">
    <property type="entry name" value="Glutaredoxin"/>
    <property type="match status" value="1"/>
</dbReference>
<dbReference type="PROSITE" id="PS51352">
    <property type="entry name" value="THIOREDOXIN_2"/>
    <property type="match status" value="1"/>
</dbReference>
<organism evidence="6 7">
    <name type="scientific">Futiania mangrovi</name>
    <dbReference type="NCBI Taxonomy" id="2959716"/>
    <lineage>
        <taxon>Bacteria</taxon>
        <taxon>Pseudomonadati</taxon>
        <taxon>Pseudomonadota</taxon>
        <taxon>Alphaproteobacteria</taxon>
        <taxon>Futianiales</taxon>
        <taxon>Futianiaceae</taxon>
        <taxon>Futiania</taxon>
    </lineage>
</organism>
<sequence>MLRTALYVVAAAVLIVGAAVAVLPGLRTLVLPGQEGAGRGEAAIGGPFVLTDHTGQRVTEATYDGKLKLVFFGFTFCPDICPTELMRVGAALDMLAEDAAAEVVALFVSIDPERDTPEAMATYLSYFHPGIVGLTGTPEEVQVAAKAYRVYYAKAEDAGSAGGYTMNHTALVYLMDRDGTYLRHFSQNATEEQIAEAIRAAL</sequence>
<comment type="similarity">
    <text evidence="1">Belongs to the SCO1/2 family.</text>
</comment>
<keyword evidence="3" id="KW-0479">Metal-binding</keyword>
<evidence type="ECO:0000313" key="6">
    <source>
        <dbReference type="EMBL" id="MCP1336463.1"/>
    </source>
</evidence>
<dbReference type="PANTHER" id="PTHR12151">
    <property type="entry name" value="ELECTRON TRANSPORT PROTIN SCO1/SENC FAMILY MEMBER"/>
    <property type="match status" value="1"/>
</dbReference>
<evidence type="ECO:0000256" key="3">
    <source>
        <dbReference type="PIRSR" id="PIRSR603782-1"/>
    </source>
</evidence>
<name>A0A9J6PIT7_9PROT</name>
<feature type="binding site" evidence="3">
    <location>
        <position position="81"/>
    </location>
    <ligand>
        <name>Cu cation</name>
        <dbReference type="ChEBI" id="CHEBI:23378"/>
    </ligand>
</feature>
<evidence type="ECO:0000256" key="4">
    <source>
        <dbReference type="PIRSR" id="PIRSR603782-2"/>
    </source>
</evidence>
<evidence type="ECO:0000256" key="2">
    <source>
        <dbReference type="ARBA" id="ARBA00023008"/>
    </source>
</evidence>
<protein>
    <submittedName>
        <fullName evidence="6">SCO family protein</fullName>
    </submittedName>
</protein>
<dbReference type="AlphaFoldDB" id="A0A9J6PIT7"/>
<dbReference type="InterPro" id="IPR036249">
    <property type="entry name" value="Thioredoxin-like_sf"/>
</dbReference>
<dbReference type="PANTHER" id="PTHR12151:SF25">
    <property type="entry name" value="LINALOOL DEHYDRATASE_ISOMERASE DOMAIN-CONTAINING PROTEIN"/>
    <property type="match status" value="1"/>
</dbReference>
<keyword evidence="4" id="KW-1015">Disulfide bond</keyword>
<evidence type="ECO:0000256" key="1">
    <source>
        <dbReference type="ARBA" id="ARBA00010996"/>
    </source>
</evidence>
<feature type="binding site" evidence="3">
    <location>
        <position position="77"/>
    </location>
    <ligand>
        <name>Cu cation</name>
        <dbReference type="ChEBI" id="CHEBI:23378"/>
    </ligand>
</feature>
<dbReference type="Pfam" id="PF02630">
    <property type="entry name" value="SCO1-SenC"/>
    <property type="match status" value="1"/>
</dbReference>
<accession>A0A9J6PIT7</accession>
<feature type="disulfide bond" description="Redox-active" evidence="4">
    <location>
        <begin position="77"/>
        <end position="81"/>
    </location>
</feature>
<reference evidence="6" key="1">
    <citation type="submission" date="2022-06" db="EMBL/GenBank/DDBJ databases">
        <title>Isolation and Genomics of Futiania mangrovii gen. nov., sp. nov., a Rare and Metabolically-versatile member in the Class Alphaproteobacteria.</title>
        <authorList>
            <person name="Liu L."/>
            <person name="Huang W.-C."/>
            <person name="Pan J."/>
            <person name="Li J."/>
            <person name="Huang Y."/>
            <person name="Du H."/>
            <person name="Liu Y."/>
            <person name="Li M."/>
        </authorList>
    </citation>
    <scope>NUCLEOTIDE SEQUENCE</scope>
    <source>
        <strain evidence="6">FT118</strain>
    </source>
</reference>
<dbReference type="InterPro" id="IPR013766">
    <property type="entry name" value="Thioredoxin_domain"/>
</dbReference>
<gene>
    <name evidence="6" type="ORF">NJQ99_08600</name>
</gene>
<dbReference type="RefSeq" id="WP_269332422.1">
    <property type="nucleotide sequence ID" value="NZ_JAMZFT010000002.1"/>
</dbReference>
<dbReference type="FunFam" id="3.40.30.10:FF:000013">
    <property type="entry name" value="Blast:Protein SCO1 homolog, mitochondrial"/>
    <property type="match status" value="1"/>
</dbReference>
<comment type="caution">
    <text evidence="6">The sequence shown here is derived from an EMBL/GenBank/DDBJ whole genome shotgun (WGS) entry which is preliminary data.</text>
</comment>
<dbReference type="CDD" id="cd02968">
    <property type="entry name" value="SCO"/>
    <property type="match status" value="1"/>
</dbReference>
<evidence type="ECO:0000259" key="5">
    <source>
        <dbReference type="PROSITE" id="PS51352"/>
    </source>
</evidence>
<proteinExistence type="inferred from homology"/>